<dbReference type="InterPro" id="IPR005135">
    <property type="entry name" value="Endo/exonuclease/phosphatase"/>
</dbReference>
<dbReference type="CDD" id="cd01650">
    <property type="entry name" value="RT_nLTR_like"/>
    <property type="match status" value="1"/>
</dbReference>
<dbReference type="Pfam" id="PF00078">
    <property type="entry name" value="RVT_1"/>
    <property type="match status" value="1"/>
</dbReference>
<reference evidence="3" key="1">
    <citation type="submission" date="2009-12" db="EMBL/GenBank/DDBJ databases">
        <title>The Genome Sequence of Anolis carolinensis (Green Anole Lizard).</title>
        <authorList>
            <consortium name="The Genome Sequencing Platform"/>
            <person name="Di Palma F."/>
            <person name="Alfoldi J."/>
            <person name="Heiman D."/>
            <person name="Young S."/>
            <person name="Grabherr M."/>
            <person name="Johnson J."/>
            <person name="Lander E.S."/>
            <person name="Lindblad-Toh K."/>
        </authorList>
    </citation>
    <scope>NUCLEOTIDE SEQUENCE [LARGE SCALE GENOMIC DNA]</scope>
    <source>
        <strain evidence="3">JBL SC #1</strain>
    </source>
</reference>
<evidence type="ECO:0000313" key="3">
    <source>
        <dbReference type="Ensembl" id="ENSACAP00000033824.1"/>
    </source>
</evidence>
<dbReference type="InParanoid" id="A0A803TF34"/>
<evidence type="ECO:0000256" key="1">
    <source>
        <dbReference type="SAM" id="MobiDB-lite"/>
    </source>
</evidence>
<protein>
    <recommendedName>
        <fullName evidence="2">Reverse transcriptase domain-containing protein</fullName>
    </recommendedName>
</protein>
<dbReference type="GO" id="GO:0003824">
    <property type="term" value="F:catalytic activity"/>
    <property type="evidence" value="ECO:0007669"/>
    <property type="project" value="InterPro"/>
</dbReference>
<dbReference type="SUPFAM" id="SSF56672">
    <property type="entry name" value="DNA/RNA polymerases"/>
    <property type="match status" value="1"/>
</dbReference>
<dbReference type="PROSITE" id="PS50878">
    <property type="entry name" value="RT_POL"/>
    <property type="match status" value="1"/>
</dbReference>
<name>A0A803TF34_ANOCA</name>
<organism evidence="3 4">
    <name type="scientific">Anolis carolinensis</name>
    <name type="common">Green anole</name>
    <name type="synonym">American chameleon</name>
    <dbReference type="NCBI Taxonomy" id="28377"/>
    <lineage>
        <taxon>Eukaryota</taxon>
        <taxon>Metazoa</taxon>
        <taxon>Chordata</taxon>
        <taxon>Craniata</taxon>
        <taxon>Vertebrata</taxon>
        <taxon>Euteleostomi</taxon>
        <taxon>Lepidosauria</taxon>
        <taxon>Squamata</taxon>
        <taxon>Bifurcata</taxon>
        <taxon>Unidentata</taxon>
        <taxon>Episquamata</taxon>
        <taxon>Toxicofera</taxon>
        <taxon>Iguania</taxon>
        <taxon>Dactyloidae</taxon>
        <taxon>Anolis</taxon>
    </lineage>
</organism>
<dbReference type="Gene3D" id="3.60.10.10">
    <property type="entry name" value="Endonuclease/exonuclease/phosphatase"/>
    <property type="match status" value="1"/>
</dbReference>
<feature type="domain" description="Reverse transcriptase" evidence="2">
    <location>
        <begin position="583"/>
        <end position="798"/>
    </location>
</feature>
<dbReference type="InterPro" id="IPR043502">
    <property type="entry name" value="DNA/RNA_pol_sf"/>
</dbReference>
<proteinExistence type="predicted"/>
<evidence type="ECO:0000259" key="2">
    <source>
        <dbReference type="PROSITE" id="PS50878"/>
    </source>
</evidence>
<dbReference type="Pfam" id="PF03372">
    <property type="entry name" value="Exo_endo_phos"/>
    <property type="match status" value="1"/>
</dbReference>
<evidence type="ECO:0000313" key="4">
    <source>
        <dbReference type="Proteomes" id="UP000001646"/>
    </source>
</evidence>
<reference evidence="3" key="2">
    <citation type="submission" date="2025-08" db="UniProtKB">
        <authorList>
            <consortium name="Ensembl"/>
        </authorList>
    </citation>
    <scope>IDENTIFICATION</scope>
</reference>
<dbReference type="Proteomes" id="UP000001646">
    <property type="component" value="Unplaced"/>
</dbReference>
<dbReference type="GeneTree" id="ENSGT01150000286962"/>
<feature type="region of interest" description="Disordered" evidence="1">
    <location>
        <begin position="63"/>
        <end position="97"/>
    </location>
</feature>
<dbReference type="SUPFAM" id="SSF56219">
    <property type="entry name" value="DNase I-like"/>
    <property type="match status" value="1"/>
</dbReference>
<dbReference type="Ensembl" id="ENSACAT00000056610.1">
    <property type="protein sequence ID" value="ENSACAP00000033824.1"/>
    <property type="gene ID" value="ENSACAG00000043267.1"/>
</dbReference>
<dbReference type="AlphaFoldDB" id="A0A803TF34"/>
<keyword evidence="4" id="KW-1185">Reference proteome</keyword>
<dbReference type="PANTHER" id="PTHR46670:SF4">
    <property type="entry name" value="REVERSE TRANSCRIPTASE DOMAIN-CONTAINING PROTEIN"/>
    <property type="match status" value="1"/>
</dbReference>
<accession>A0A803TF34</accession>
<dbReference type="InterPro" id="IPR000477">
    <property type="entry name" value="RT_dom"/>
</dbReference>
<dbReference type="InterPro" id="IPR036691">
    <property type="entry name" value="Endo/exonu/phosph_ase_sf"/>
</dbReference>
<reference evidence="3" key="3">
    <citation type="submission" date="2025-09" db="UniProtKB">
        <authorList>
            <consortium name="Ensembl"/>
        </authorList>
    </citation>
    <scope>IDENTIFICATION</scope>
</reference>
<dbReference type="PANTHER" id="PTHR46670">
    <property type="entry name" value="ENDO/EXONUCLEASE/PHOSPHATASE DOMAIN-CONTAINING PROTEIN"/>
    <property type="match status" value="1"/>
</dbReference>
<sequence length="798" mass="88280">MFKLNLLSFLPFEAITPLHTSLPPSSLGLPLTDTTDEPRTGRTIPVIIGRGIYENDSMLVSKKRQSQRQIRPSSVLRDIPKYDNSGPRSSARVRSSKLETRSLSNLRSIPRHTAEKVLPTPLLSLLLFNARSIVNKTATLSDFILDQAADLVCITETWIREGDNIPSHELTPPGFQIFQQPRSGGRGGGVAILSRDYFTIKAIPTPKIAGIECVGVVLASRESLAILVVYRTPGSPGESLLNLIDLVADWVLKFPRLIVLGDFNVHVEALPSSSVTKDLVPTFEALGLSLLKTHPTHRAGHTLDLIFNIGVQTSLSAVIDVPWSDHAVLKALIEIPSPPPHLATPIFARPRRLMEPSRFLNALKGLGTACVTLNELVDNWNVSLLAALDEIAPRRLLRPHRNRSPWYTNELRTMKQAQKRLEHQWRQKPDEVSLSAFKAFRRSYESAVKDAKKSYNSSLIASARSRPAQVFKIVRALTSPAPLVQNPATTALTAKAFQKFFTDKITVLRQELPPTANTLSELETLWPLSGPIFDRFTLLDKEVVARILAVAKPTTCSLDPCPSWLVKSCLEGLLDPLSNIINGSLEQGIFPDNLKEARVRPLLKKPSLDPMTLANYRPVSNLPFLGKMIERAVLGQLQQFLDDTAGLDPFQSGFRPGHGTETVLVAITDELRRQSDSGGSALLVLLDLTAAFDTVDYDLMIHHLAMSGVRGQALNWFNSFLRNRSQCVEYMDQVSDRSPLLCGVPQGAILSPLLFNIYVRPLASLVRSFGLDCYQYADDTQLLLRLEPGATSIPENFT</sequence>